<name>A0ABV0TCH8_9TELE</name>
<sequence>MLYSEEKPRTPRKTNEVPSLSMSPQVLSMASPAFTASPASTAPCTASAATTTVPFMGPPSSTAPSIAQSMAQSKAPPASTAESTLNTSIIQSKFQHEIKQYKFS</sequence>
<feature type="region of interest" description="Disordered" evidence="1">
    <location>
        <begin position="35"/>
        <end position="80"/>
    </location>
</feature>
<organism evidence="2 3">
    <name type="scientific">Ilyodon furcidens</name>
    <name type="common">goldbreast splitfin</name>
    <dbReference type="NCBI Taxonomy" id="33524"/>
    <lineage>
        <taxon>Eukaryota</taxon>
        <taxon>Metazoa</taxon>
        <taxon>Chordata</taxon>
        <taxon>Craniata</taxon>
        <taxon>Vertebrata</taxon>
        <taxon>Euteleostomi</taxon>
        <taxon>Actinopterygii</taxon>
        <taxon>Neopterygii</taxon>
        <taxon>Teleostei</taxon>
        <taxon>Neoteleostei</taxon>
        <taxon>Acanthomorphata</taxon>
        <taxon>Ovalentaria</taxon>
        <taxon>Atherinomorphae</taxon>
        <taxon>Cyprinodontiformes</taxon>
        <taxon>Goodeidae</taxon>
        <taxon>Ilyodon</taxon>
    </lineage>
</organism>
<accession>A0ABV0TCH8</accession>
<keyword evidence="3" id="KW-1185">Reference proteome</keyword>
<dbReference type="EMBL" id="JAHRIQ010025976">
    <property type="protein sequence ID" value="MEQ2229932.1"/>
    <property type="molecule type" value="Genomic_DNA"/>
</dbReference>
<feature type="compositionally biased region" description="Basic and acidic residues" evidence="1">
    <location>
        <begin position="1"/>
        <end position="15"/>
    </location>
</feature>
<proteinExistence type="predicted"/>
<evidence type="ECO:0000313" key="3">
    <source>
        <dbReference type="Proteomes" id="UP001482620"/>
    </source>
</evidence>
<dbReference type="Proteomes" id="UP001482620">
    <property type="component" value="Unassembled WGS sequence"/>
</dbReference>
<evidence type="ECO:0000313" key="2">
    <source>
        <dbReference type="EMBL" id="MEQ2229932.1"/>
    </source>
</evidence>
<comment type="caution">
    <text evidence="2">The sequence shown here is derived from an EMBL/GenBank/DDBJ whole genome shotgun (WGS) entry which is preliminary data.</text>
</comment>
<protein>
    <submittedName>
        <fullName evidence="2">Uncharacterized protein</fullName>
    </submittedName>
</protein>
<feature type="compositionally biased region" description="Low complexity" evidence="1">
    <location>
        <begin position="35"/>
        <end position="54"/>
    </location>
</feature>
<evidence type="ECO:0000256" key="1">
    <source>
        <dbReference type="SAM" id="MobiDB-lite"/>
    </source>
</evidence>
<gene>
    <name evidence="2" type="ORF">ILYODFUR_024015</name>
</gene>
<reference evidence="2 3" key="1">
    <citation type="submission" date="2021-06" db="EMBL/GenBank/DDBJ databases">
        <authorList>
            <person name="Palmer J.M."/>
        </authorList>
    </citation>
    <scope>NUCLEOTIDE SEQUENCE [LARGE SCALE GENOMIC DNA]</scope>
    <source>
        <strain evidence="3">if_2019</strain>
        <tissue evidence="2">Muscle</tissue>
    </source>
</reference>
<feature type="compositionally biased region" description="Polar residues" evidence="1">
    <location>
        <begin position="59"/>
        <end position="72"/>
    </location>
</feature>
<feature type="region of interest" description="Disordered" evidence="1">
    <location>
        <begin position="1"/>
        <end position="22"/>
    </location>
</feature>